<dbReference type="RefSeq" id="WP_215820661.1">
    <property type="nucleotide sequence ID" value="NZ_JAGSOY010000038.1"/>
</dbReference>
<dbReference type="InterPro" id="IPR001638">
    <property type="entry name" value="Solute-binding_3/MltF_N"/>
</dbReference>
<dbReference type="SUPFAM" id="SSF53850">
    <property type="entry name" value="Periplasmic binding protein-like II"/>
    <property type="match status" value="1"/>
</dbReference>
<evidence type="ECO:0000313" key="3">
    <source>
        <dbReference type="EMBL" id="MBU2712432.1"/>
    </source>
</evidence>
<keyword evidence="4" id="KW-1185">Reference proteome</keyword>
<sequence>MLKRLLLFTLIFSCQLHAETIRLLTLSFPPYAYVESGEVKGFVVDIVKETMARMKQKYELVVQPWALPA</sequence>
<protein>
    <submittedName>
        <fullName evidence="3">Transporter substrate-binding domain-containing protein</fullName>
    </submittedName>
</protein>
<organism evidence="3 4">
    <name type="scientific">Zooshikella harenae</name>
    <dbReference type="NCBI Taxonomy" id="2827238"/>
    <lineage>
        <taxon>Bacteria</taxon>
        <taxon>Pseudomonadati</taxon>
        <taxon>Pseudomonadota</taxon>
        <taxon>Gammaproteobacteria</taxon>
        <taxon>Oceanospirillales</taxon>
        <taxon>Zooshikellaceae</taxon>
        <taxon>Zooshikella</taxon>
    </lineage>
</organism>
<reference evidence="3 4" key="1">
    <citation type="submission" date="2021-04" db="EMBL/GenBank/DDBJ databases">
        <authorList>
            <person name="Pira H."/>
            <person name="Risdian C."/>
            <person name="Wink J."/>
        </authorList>
    </citation>
    <scope>NUCLEOTIDE SEQUENCE [LARGE SCALE GENOMIC DNA]</scope>
    <source>
        <strain evidence="3 4">WH53</strain>
    </source>
</reference>
<evidence type="ECO:0000256" key="1">
    <source>
        <dbReference type="SAM" id="SignalP"/>
    </source>
</evidence>
<feature type="chain" id="PRO_5046937528" evidence="1">
    <location>
        <begin position="19"/>
        <end position="69"/>
    </location>
</feature>
<name>A0ABS5ZEE0_9GAMM</name>
<evidence type="ECO:0000313" key="4">
    <source>
        <dbReference type="Proteomes" id="UP000690515"/>
    </source>
</evidence>
<accession>A0ABS5ZEE0</accession>
<proteinExistence type="predicted"/>
<evidence type="ECO:0000259" key="2">
    <source>
        <dbReference type="Pfam" id="PF00497"/>
    </source>
</evidence>
<feature type="signal peptide" evidence="1">
    <location>
        <begin position="1"/>
        <end position="18"/>
    </location>
</feature>
<dbReference type="Gene3D" id="3.40.190.10">
    <property type="entry name" value="Periplasmic binding protein-like II"/>
    <property type="match status" value="1"/>
</dbReference>
<dbReference type="Pfam" id="PF00497">
    <property type="entry name" value="SBP_bac_3"/>
    <property type="match status" value="1"/>
</dbReference>
<dbReference type="EMBL" id="JAGSOY010000038">
    <property type="protein sequence ID" value="MBU2712432.1"/>
    <property type="molecule type" value="Genomic_DNA"/>
</dbReference>
<dbReference type="Proteomes" id="UP000690515">
    <property type="component" value="Unassembled WGS sequence"/>
</dbReference>
<feature type="domain" description="Solute-binding protein family 3/N-terminal" evidence="2">
    <location>
        <begin position="27"/>
        <end position="66"/>
    </location>
</feature>
<comment type="caution">
    <text evidence="3">The sequence shown here is derived from an EMBL/GenBank/DDBJ whole genome shotgun (WGS) entry which is preliminary data.</text>
</comment>
<gene>
    <name evidence="3" type="ORF">KCG35_15300</name>
</gene>
<keyword evidence="1" id="KW-0732">Signal</keyword>